<dbReference type="Proteomes" id="UP000001798">
    <property type="component" value="Chromosome 16"/>
</dbReference>
<evidence type="ECO:0000313" key="1">
    <source>
        <dbReference type="EMBL" id="ATZ58420.1"/>
    </source>
</evidence>
<dbReference type="OrthoDB" id="10376561at2759"/>
<accession>A0A384K6G3</accession>
<dbReference type="EMBL" id="CP009820">
    <property type="protein sequence ID" value="ATZ58420.1"/>
    <property type="molecule type" value="Genomic_DNA"/>
</dbReference>
<sequence length="111" mass="12526">MRQPHSIHRIYKIYSRILKCRFYQVNESRAGDAKMHLGPTSTCRSHPLNVLPCNLIPSSSHAAGSRLHVILSKNENAGAPLTHRHTCDFPTSILTKRSGDADPLFSQDWTY</sequence>
<dbReference type="GeneID" id="36395001"/>
<dbReference type="KEGG" id="bfu:BCIN_16g02080"/>
<dbReference type="AlphaFoldDB" id="A0A384K6G3"/>
<reference evidence="1 2" key="2">
    <citation type="journal article" date="2012" name="Eukaryot. Cell">
        <title>Genome update of Botrytis cinerea strains B05.10 and T4.</title>
        <authorList>
            <person name="Staats M."/>
            <person name="van Kan J.A."/>
        </authorList>
    </citation>
    <scope>NUCLEOTIDE SEQUENCE [LARGE SCALE GENOMIC DNA]</scope>
    <source>
        <strain evidence="1 2">B05.10</strain>
    </source>
</reference>
<dbReference type="EMBL" id="CP009820">
    <property type="protein sequence ID" value="ATZ58421.1"/>
    <property type="molecule type" value="Genomic_DNA"/>
</dbReference>
<gene>
    <name evidence="1" type="ORF">BCIN_16g02080</name>
</gene>
<dbReference type="RefSeq" id="XP_024553773.1">
    <property type="nucleotide sequence ID" value="XM_024697955.1"/>
</dbReference>
<evidence type="ECO:0000313" key="2">
    <source>
        <dbReference type="Proteomes" id="UP000001798"/>
    </source>
</evidence>
<reference evidence="1" key="4">
    <citation type="submission" date="2017-12" db="EMBL/GenBank/DDBJ databases">
        <authorList>
            <person name="van Kan J."/>
        </authorList>
    </citation>
    <scope>NUCLEOTIDE SEQUENCE</scope>
    <source>
        <strain evidence="1">B05.10</strain>
    </source>
</reference>
<organism evidence="1 2">
    <name type="scientific">Botryotinia fuckeliana (strain B05.10)</name>
    <name type="common">Noble rot fungus</name>
    <name type="synonym">Botrytis cinerea</name>
    <dbReference type="NCBI Taxonomy" id="332648"/>
    <lineage>
        <taxon>Eukaryota</taxon>
        <taxon>Fungi</taxon>
        <taxon>Dikarya</taxon>
        <taxon>Ascomycota</taxon>
        <taxon>Pezizomycotina</taxon>
        <taxon>Leotiomycetes</taxon>
        <taxon>Helotiales</taxon>
        <taxon>Sclerotiniaceae</taxon>
        <taxon>Botrytis</taxon>
    </lineage>
</organism>
<dbReference type="VEuPathDB" id="FungiDB:Bcin16g02080"/>
<reference evidence="1 2" key="1">
    <citation type="journal article" date="2011" name="PLoS Genet.">
        <title>Genomic analysis of the necrotrophic fungal pathogens Sclerotinia sclerotiorum and Botrytis cinerea.</title>
        <authorList>
            <person name="Amselem J."/>
            <person name="Cuomo C.A."/>
            <person name="van Kan J.A."/>
            <person name="Viaud M."/>
            <person name="Benito E.P."/>
            <person name="Couloux A."/>
            <person name="Coutinho P.M."/>
            <person name="de Vries R.P."/>
            <person name="Dyer P.S."/>
            <person name="Fillinger S."/>
            <person name="Fournier E."/>
            <person name="Gout L."/>
            <person name="Hahn M."/>
            <person name="Kohn L."/>
            <person name="Lapalu N."/>
            <person name="Plummer K.M."/>
            <person name="Pradier J.M."/>
            <person name="Quevillon E."/>
            <person name="Sharon A."/>
            <person name="Simon A."/>
            <person name="ten Have A."/>
            <person name="Tudzynski B."/>
            <person name="Tudzynski P."/>
            <person name="Wincker P."/>
            <person name="Andrew M."/>
            <person name="Anthouard V."/>
            <person name="Beever R.E."/>
            <person name="Beffa R."/>
            <person name="Benoit I."/>
            <person name="Bouzid O."/>
            <person name="Brault B."/>
            <person name="Chen Z."/>
            <person name="Choquer M."/>
            <person name="Collemare J."/>
            <person name="Cotton P."/>
            <person name="Danchin E.G."/>
            <person name="Da Silva C."/>
            <person name="Gautier A."/>
            <person name="Giraud C."/>
            <person name="Giraud T."/>
            <person name="Gonzalez C."/>
            <person name="Grossetete S."/>
            <person name="Guldener U."/>
            <person name="Henrissat B."/>
            <person name="Howlett B.J."/>
            <person name="Kodira C."/>
            <person name="Kretschmer M."/>
            <person name="Lappartient A."/>
            <person name="Leroch M."/>
            <person name="Levis C."/>
            <person name="Mauceli E."/>
            <person name="Neuveglise C."/>
            <person name="Oeser B."/>
            <person name="Pearson M."/>
            <person name="Poulain J."/>
            <person name="Poussereau N."/>
            <person name="Quesneville H."/>
            <person name="Rascle C."/>
            <person name="Schumacher J."/>
            <person name="Segurens B."/>
            <person name="Sexton A."/>
            <person name="Silva E."/>
            <person name="Sirven C."/>
            <person name="Soanes D.M."/>
            <person name="Talbot N.J."/>
            <person name="Templeton M."/>
            <person name="Yandava C."/>
            <person name="Yarden O."/>
            <person name="Zeng Q."/>
            <person name="Rollins J.A."/>
            <person name="Lebrun M.H."/>
            <person name="Dickman M."/>
        </authorList>
    </citation>
    <scope>NUCLEOTIDE SEQUENCE [LARGE SCALE GENOMIC DNA]</scope>
    <source>
        <strain evidence="1 2">B05.10</strain>
    </source>
</reference>
<keyword evidence="2" id="KW-1185">Reference proteome</keyword>
<protein>
    <submittedName>
        <fullName evidence="1">Uncharacterized protein</fullName>
    </submittedName>
</protein>
<reference evidence="1 2" key="3">
    <citation type="journal article" date="2017" name="Mol. Plant Pathol.">
        <title>A gapless genome sequence of the fungus Botrytis cinerea.</title>
        <authorList>
            <person name="Van Kan J.A."/>
            <person name="Stassen J.H."/>
            <person name="Mosbach A."/>
            <person name="Van Der Lee T.A."/>
            <person name="Faino L."/>
            <person name="Farmer A.D."/>
            <person name="Papasotiriou D.G."/>
            <person name="Zhou S."/>
            <person name="Seidl M.F."/>
            <person name="Cottam E."/>
            <person name="Edel D."/>
            <person name="Hahn M."/>
            <person name="Schwartz D.C."/>
            <person name="Dietrich R.A."/>
            <person name="Widdison S."/>
            <person name="Scalliet G."/>
        </authorList>
    </citation>
    <scope>NUCLEOTIDE SEQUENCE [LARGE SCALE GENOMIC DNA]</scope>
    <source>
        <strain evidence="1 2">B05.10</strain>
    </source>
</reference>
<proteinExistence type="predicted"/>
<dbReference type="RefSeq" id="XP_024553772.1">
    <property type="nucleotide sequence ID" value="XM_024697956.1"/>
</dbReference>
<name>A0A384K6G3_BOTFB</name>